<dbReference type="Proteomes" id="UP000824002">
    <property type="component" value="Unassembled WGS sequence"/>
</dbReference>
<sequence length="119" mass="13568">MLRLVQLLPLVFLILLLAVGVLVIGGLLYNVFKRRPRPQPQPQPLPELTSAAAVVAKRELHSSSLQTPALSQYYVTFQFPSRDRMEFLVPARDYGLLAEGDVGRLTFRGEQYIRFEREL</sequence>
<dbReference type="EMBL" id="DVJP01000080">
    <property type="protein sequence ID" value="HIS77577.1"/>
    <property type="molecule type" value="Genomic_DNA"/>
</dbReference>
<reference evidence="2" key="2">
    <citation type="journal article" date="2021" name="PeerJ">
        <title>Extensive microbial diversity within the chicken gut microbiome revealed by metagenomics and culture.</title>
        <authorList>
            <person name="Gilroy R."/>
            <person name="Ravi A."/>
            <person name="Getino M."/>
            <person name="Pursley I."/>
            <person name="Horton D.L."/>
            <person name="Alikhan N.F."/>
            <person name="Baker D."/>
            <person name="Gharbi K."/>
            <person name="Hall N."/>
            <person name="Watson M."/>
            <person name="Adriaenssens E.M."/>
            <person name="Foster-Nyarko E."/>
            <person name="Jarju S."/>
            <person name="Secka A."/>
            <person name="Antonio M."/>
            <person name="Oren A."/>
            <person name="Chaudhuri R.R."/>
            <person name="La Ragione R."/>
            <person name="Hildebrand F."/>
            <person name="Pallen M.J."/>
        </authorList>
    </citation>
    <scope>NUCLEOTIDE SEQUENCE</scope>
    <source>
        <strain evidence="2">CHK199-13235</strain>
    </source>
</reference>
<gene>
    <name evidence="2" type="ORF">IAB51_12355</name>
</gene>
<keyword evidence="1" id="KW-0472">Membrane</keyword>
<keyword evidence="1" id="KW-0812">Transmembrane</keyword>
<reference evidence="2" key="1">
    <citation type="submission" date="2020-10" db="EMBL/GenBank/DDBJ databases">
        <authorList>
            <person name="Gilroy R."/>
        </authorList>
    </citation>
    <scope>NUCLEOTIDE SEQUENCE</scope>
    <source>
        <strain evidence="2">CHK199-13235</strain>
    </source>
</reference>
<dbReference type="Gene3D" id="2.40.50.660">
    <property type="match status" value="1"/>
</dbReference>
<evidence type="ECO:0000256" key="1">
    <source>
        <dbReference type="SAM" id="Phobius"/>
    </source>
</evidence>
<accession>A0A9D1FPY1</accession>
<organism evidence="2 3">
    <name type="scientific">Candidatus Merdivicinus excrementipullorum</name>
    <dbReference type="NCBI Taxonomy" id="2840867"/>
    <lineage>
        <taxon>Bacteria</taxon>
        <taxon>Bacillati</taxon>
        <taxon>Bacillota</taxon>
        <taxon>Clostridia</taxon>
        <taxon>Eubacteriales</taxon>
        <taxon>Oscillospiraceae</taxon>
        <taxon>Oscillospiraceae incertae sedis</taxon>
        <taxon>Candidatus Merdivicinus</taxon>
    </lineage>
</organism>
<proteinExistence type="predicted"/>
<evidence type="ECO:0000313" key="2">
    <source>
        <dbReference type="EMBL" id="HIS77577.1"/>
    </source>
</evidence>
<keyword evidence="1" id="KW-1133">Transmembrane helix</keyword>
<feature type="transmembrane region" description="Helical" evidence="1">
    <location>
        <begin position="6"/>
        <end position="32"/>
    </location>
</feature>
<dbReference type="Pfam" id="PF10694">
    <property type="entry name" value="DUF2500"/>
    <property type="match status" value="1"/>
</dbReference>
<comment type="caution">
    <text evidence="2">The sequence shown here is derived from an EMBL/GenBank/DDBJ whole genome shotgun (WGS) entry which is preliminary data.</text>
</comment>
<protein>
    <submittedName>
        <fullName evidence="2">DUF2500 domain-containing protein</fullName>
    </submittedName>
</protein>
<evidence type="ECO:0000313" key="3">
    <source>
        <dbReference type="Proteomes" id="UP000824002"/>
    </source>
</evidence>
<dbReference type="AlphaFoldDB" id="A0A9D1FPY1"/>
<dbReference type="InterPro" id="IPR019635">
    <property type="entry name" value="DUF2500"/>
</dbReference>
<name>A0A9D1FPY1_9FIRM</name>